<keyword evidence="2" id="KW-1015">Disulfide bond</keyword>
<feature type="transmembrane region" description="Helical" evidence="5">
    <location>
        <begin position="597"/>
        <end position="622"/>
    </location>
</feature>
<dbReference type="RefSeq" id="XP_030839736.1">
    <property type="nucleotide sequence ID" value="XM_030983876.1"/>
</dbReference>
<evidence type="ECO:0000256" key="3">
    <source>
        <dbReference type="PROSITE-ProRule" id="PRU00059"/>
    </source>
</evidence>
<keyword evidence="1" id="KW-0677">Repeat</keyword>
<feature type="domain" description="CUB" evidence="7">
    <location>
        <begin position="259"/>
        <end position="374"/>
    </location>
</feature>
<dbReference type="InterPro" id="IPR035914">
    <property type="entry name" value="Sperma_CUB_dom_sf"/>
</dbReference>
<dbReference type="PANTHER" id="PTHR24251">
    <property type="entry name" value="OVOCHYMASE-RELATED"/>
    <property type="match status" value="1"/>
</dbReference>
<comment type="caution">
    <text evidence="3">Lacks conserved residue(s) required for the propagation of feature annotation.</text>
</comment>
<evidence type="ECO:0000256" key="2">
    <source>
        <dbReference type="ARBA" id="ARBA00023157"/>
    </source>
</evidence>
<dbReference type="Gene3D" id="2.60.120.290">
    <property type="entry name" value="Spermadhesin, CUB domain"/>
    <property type="match status" value="5"/>
</dbReference>
<dbReference type="AlphaFoldDB" id="A0A7M7NV10"/>
<evidence type="ECO:0000256" key="4">
    <source>
        <dbReference type="SAM" id="MobiDB-lite"/>
    </source>
</evidence>
<keyword evidence="5" id="KW-0812">Transmembrane</keyword>
<feature type="domain" description="CUB" evidence="7">
    <location>
        <begin position="25"/>
        <end position="137"/>
    </location>
</feature>
<feature type="compositionally biased region" description="Polar residues" evidence="4">
    <location>
        <begin position="790"/>
        <end position="808"/>
    </location>
</feature>
<proteinExistence type="predicted"/>
<organism evidence="8 9">
    <name type="scientific">Strongylocentrotus purpuratus</name>
    <name type="common">Purple sea urchin</name>
    <dbReference type="NCBI Taxonomy" id="7668"/>
    <lineage>
        <taxon>Eukaryota</taxon>
        <taxon>Metazoa</taxon>
        <taxon>Echinodermata</taxon>
        <taxon>Eleutherozoa</taxon>
        <taxon>Echinozoa</taxon>
        <taxon>Echinoidea</taxon>
        <taxon>Euechinoidea</taxon>
        <taxon>Echinacea</taxon>
        <taxon>Camarodonta</taxon>
        <taxon>Echinidea</taxon>
        <taxon>Strongylocentrotidae</taxon>
        <taxon>Strongylocentrotus</taxon>
    </lineage>
</organism>
<reference evidence="9" key="1">
    <citation type="submission" date="2015-02" db="EMBL/GenBank/DDBJ databases">
        <title>Genome sequencing for Strongylocentrotus purpuratus.</title>
        <authorList>
            <person name="Murali S."/>
            <person name="Liu Y."/>
            <person name="Vee V."/>
            <person name="English A."/>
            <person name="Wang M."/>
            <person name="Skinner E."/>
            <person name="Han Y."/>
            <person name="Muzny D.M."/>
            <person name="Worley K.C."/>
            <person name="Gibbs R.A."/>
        </authorList>
    </citation>
    <scope>NUCLEOTIDE SEQUENCE</scope>
</reference>
<dbReference type="PROSITE" id="PS01180">
    <property type="entry name" value="CUB"/>
    <property type="match status" value="5"/>
</dbReference>
<sequence>MKGFILFIFGVIPFLINTNYALWENDISLEDSEVANVTSPNYPNDYEINTDIRWRVIAPPGHRVMLHFVDLHIKDDLDYVTVYEGRTPIFEEAVQRIRISGFDRPPNITSVGSYLWLQFTSDAESNDKGFNALLSYIHIRDIFLTIVEAANITSPNYPNQYDNNVDILWKVTVPSGYRVVLHFKDFITQQHKDNVTVFEGRAPEFDKSVIRIHESGSTIPSNITSVGSYLWLRFISDGQSMLGTHTGFSAQLLLADIPVIDLMLTETANLTSPQFPNQYDNNTDVLWKVKVPTGYRVVVTFVHFNTENENDFVTLFEGLSPVFKESTERKKLSGSPRFGSFTSIGSYMWLRFTSDGGNSIALLYPGFEANISYIAIREITLENPESVAEVTSPNFPQEYTNYADILWRVKAPAGYRVLLHFTALDTEPEYDFVTIYEGRVPDLEKSTRRSRILLTTSETTNLTSPNFPRSYDSDTDILWKVIAPLGERVMVTFSAFNTESGYDFVTIYEGRTNDFEEAVERSKLSGSSVPDNITSIGSYVWLRFTSAGELQSCASCSGFMAMIGTVPIRGLESQSTTSPVMKTSVPNATPKTIFKEVIVIASIGSSVALLFIGFVILAVFMYHRKGSKNSKTLGPSSPDDESADIMYRNPVYGADGDSKDDIIGSSASRLPTELYQGVTPDANAADLTYCSIDDLPESDKPLPLLGKDMPNIYEECAEEDVLEYKSLANNATVDVVKSQGPVSCVREEAVPRMRQLTEDGYEECIVDNNKNMPTPSAETADALYDGSESGHLQTRAENPSRSKASNDNGNDDQYLEVNIPGKAFGHPTLNASTASLCHEEKYNTLDFQKPGHIIRSISKSQTTLSRNASIENLTDAKEGTTYDALNIQKATSPRNPANVVIHDDNVYNTLGEF</sequence>
<dbReference type="Proteomes" id="UP000007110">
    <property type="component" value="Unassembled WGS sequence"/>
</dbReference>
<feature type="signal peptide" evidence="6">
    <location>
        <begin position="1"/>
        <end position="21"/>
    </location>
</feature>
<keyword evidence="6" id="KW-0732">Signal</keyword>
<dbReference type="SMART" id="SM00042">
    <property type="entry name" value="CUB"/>
    <property type="match status" value="4"/>
</dbReference>
<dbReference type="Pfam" id="PF00431">
    <property type="entry name" value="CUB"/>
    <property type="match status" value="5"/>
</dbReference>
<evidence type="ECO:0000313" key="9">
    <source>
        <dbReference type="Proteomes" id="UP000007110"/>
    </source>
</evidence>
<dbReference type="KEGG" id="spu:115923379"/>
<name>A0A7M7NV10_STRPU</name>
<dbReference type="InParanoid" id="A0A7M7NV10"/>
<evidence type="ECO:0000259" key="7">
    <source>
        <dbReference type="PROSITE" id="PS01180"/>
    </source>
</evidence>
<dbReference type="OrthoDB" id="5808499at2759"/>
<dbReference type="PANTHER" id="PTHR24251:SF30">
    <property type="entry name" value="MEMBRANE FRIZZLED-RELATED PROTEIN"/>
    <property type="match status" value="1"/>
</dbReference>
<feature type="region of interest" description="Disordered" evidence="4">
    <location>
        <begin position="767"/>
        <end position="813"/>
    </location>
</feature>
<reference evidence="8" key="2">
    <citation type="submission" date="2021-01" db="UniProtKB">
        <authorList>
            <consortium name="EnsemblMetazoa"/>
        </authorList>
    </citation>
    <scope>IDENTIFICATION</scope>
</reference>
<dbReference type="GeneID" id="115923379"/>
<feature type="compositionally biased region" description="Polar residues" evidence="4">
    <location>
        <begin position="768"/>
        <end position="777"/>
    </location>
</feature>
<feature type="chain" id="PRO_5029530726" description="CUB domain-containing protein" evidence="6">
    <location>
        <begin position="22"/>
        <end position="913"/>
    </location>
</feature>
<dbReference type="SUPFAM" id="SSF49854">
    <property type="entry name" value="Spermadhesin, CUB domain"/>
    <property type="match status" value="5"/>
</dbReference>
<keyword evidence="9" id="KW-1185">Reference proteome</keyword>
<feature type="domain" description="CUB" evidence="7">
    <location>
        <begin position="377"/>
        <end position="445"/>
    </location>
</feature>
<keyword evidence="5" id="KW-1133">Transmembrane helix</keyword>
<feature type="domain" description="CUB" evidence="7">
    <location>
        <begin position="449"/>
        <end position="566"/>
    </location>
</feature>
<accession>A0A7M7NV10</accession>
<dbReference type="InterPro" id="IPR000859">
    <property type="entry name" value="CUB_dom"/>
</dbReference>
<evidence type="ECO:0000313" key="8">
    <source>
        <dbReference type="EnsemblMetazoa" id="XP_030839736"/>
    </source>
</evidence>
<protein>
    <recommendedName>
        <fullName evidence="7">CUB domain-containing protein</fullName>
    </recommendedName>
</protein>
<evidence type="ECO:0000256" key="6">
    <source>
        <dbReference type="SAM" id="SignalP"/>
    </source>
</evidence>
<keyword evidence="5" id="KW-0472">Membrane</keyword>
<evidence type="ECO:0000256" key="1">
    <source>
        <dbReference type="ARBA" id="ARBA00022737"/>
    </source>
</evidence>
<dbReference type="CDD" id="cd00041">
    <property type="entry name" value="CUB"/>
    <property type="match status" value="5"/>
</dbReference>
<feature type="domain" description="CUB" evidence="7">
    <location>
        <begin position="139"/>
        <end position="255"/>
    </location>
</feature>
<evidence type="ECO:0000256" key="5">
    <source>
        <dbReference type="SAM" id="Phobius"/>
    </source>
</evidence>
<dbReference type="EnsemblMetazoa" id="XM_030983876">
    <property type="protein sequence ID" value="XP_030839736"/>
    <property type="gene ID" value="LOC115923379"/>
</dbReference>